<dbReference type="PROSITE" id="PS00092">
    <property type="entry name" value="N6_MTASE"/>
    <property type="match status" value="1"/>
</dbReference>
<dbReference type="GO" id="GO:0032259">
    <property type="term" value="P:methylation"/>
    <property type="evidence" value="ECO:0007669"/>
    <property type="project" value="InterPro"/>
</dbReference>
<dbReference type="OrthoDB" id="3197274at2"/>
<proteinExistence type="predicted"/>
<feature type="compositionally biased region" description="Basic and acidic residues" evidence="1">
    <location>
        <begin position="1"/>
        <end position="14"/>
    </location>
</feature>
<dbReference type="GO" id="GO:0008168">
    <property type="term" value="F:methyltransferase activity"/>
    <property type="evidence" value="ECO:0007669"/>
    <property type="project" value="InterPro"/>
</dbReference>
<organism evidence="3 4">
    <name type="scientific">Streptomyces taklimakanensis</name>
    <dbReference type="NCBI Taxonomy" id="2569853"/>
    <lineage>
        <taxon>Bacteria</taxon>
        <taxon>Bacillati</taxon>
        <taxon>Actinomycetota</taxon>
        <taxon>Actinomycetes</taxon>
        <taxon>Kitasatosporales</taxon>
        <taxon>Streptomycetaceae</taxon>
        <taxon>Streptomyces</taxon>
    </lineage>
</organism>
<accession>A0A6G2BCS2</accession>
<dbReference type="Pfam" id="PF06634">
    <property type="entry name" value="DUF1156"/>
    <property type="match status" value="1"/>
</dbReference>
<protein>
    <submittedName>
        <fullName evidence="3">DUF1156 domain-containing protein</fullName>
    </submittedName>
</protein>
<evidence type="ECO:0000259" key="2">
    <source>
        <dbReference type="Pfam" id="PF06634"/>
    </source>
</evidence>
<dbReference type="AlphaFoldDB" id="A0A6G2BCS2"/>
<reference evidence="3 4" key="1">
    <citation type="submission" date="2019-11" db="EMBL/GenBank/DDBJ databases">
        <authorList>
            <person name="Yuan L."/>
        </authorList>
    </citation>
    <scope>NUCLEOTIDE SEQUENCE [LARGE SCALE GENOMIC DNA]</scope>
    <source>
        <strain evidence="3 4">TRM43335</strain>
    </source>
</reference>
<comment type="caution">
    <text evidence="3">The sequence shown here is derived from an EMBL/GenBank/DDBJ whole genome shotgun (WGS) entry which is preliminary data.</text>
</comment>
<dbReference type="InterPro" id="IPR029063">
    <property type="entry name" value="SAM-dependent_MTases_sf"/>
</dbReference>
<dbReference type="Gene3D" id="3.40.50.150">
    <property type="entry name" value="Vaccinia Virus protein VP39"/>
    <property type="match status" value="1"/>
</dbReference>
<keyword evidence="4" id="KW-1185">Reference proteome</keyword>
<feature type="region of interest" description="Disordered" evidence="1">
    <location>
        <begin position="1"/>
        <end position="20"/>
    </location>
</feature>
<evidence type="ECO:0000313" key="3">
    <source>
        <dbReference type="EMBL" id="MTE20050.1"/>
    </source>
</evidence>
<name>A0A6G2BCS2_9ACTN</name>
<feature type="domain" description="DUF1156" evidence="2">
    <location>
        <begin position="37"/>
        <end position="95"/>
    </location>
</feature>
<dbReference type="InterPro" id="IPR002052">
    <property type="entry name" value="DNA_methylase_N6_adenine_CS"/>
</dbReference>
<dbReference type="GO" id="GO:0003676">
    <property type="term" value="F:nucleic acid binding"/>
    <property type="evidence" value="ECO:0007669"/>
    <property type="project" value="InterPro"/>
</dbReference>
<dbReference type="EMBL" id="WIXO01000001">
    <property type="protein sequence ID" value="MTE20050.1"/>
    <property type="molecule type" value="Genomic_DNA"/>
</dbReference>
<dbReference type="Proteomes" id="UP000473014">
    <property type="component" value="Unassembled WGS sequence"/>
</dbReference>
<gene>
    <name evidence="3" type="ORF">F0L17_13165</name>
</gene>
<evidence type="ECO:0000313" key="4">
    <source>
        <dbReference type="Proteomes" id="UP000473014"/>
    </source>
</evidence>
<sequence length="1010" mass="112097">MLEEVHDTSGRHDTQQPGVAGWCRRRPAVSRSLIEQWLPAATIGAESLRERGSAKAYPPINFLHVWWARRPLIASRAAVLGSALPAWPSPNEAERDVDAARILDGLRKEFPEGEDEYHAWFVKILGILGDPVAGRKAIKEALARGVRTDGNAYGYDRAFTVNPDQETIDRIHRLASLRAGEESTESRSAVLDLFSGGGSIPFEAARYGFNSVANELNPVASAILQGTVVLPGNLGPSFSQIIAEWGEKWSERIRKRLEKFFPTKNPDERLAYIWAHTVLCPTTGRSTPLAPDFWLVRSTPGKSVAVALEVEPGSDTYQLRIVEGPEAKLWGTRSTYKGGTATSIWTGETISGDYIRQASQSGKMGQMLLAVAVTRAGKNGRKFRTPNTSDLAAVSAAEKELAARMPGWEISDLIPAEAIDSVSNYDRGHRMYGINKWSDFFSTRQLLANVTALEELRTIVSEAREKIGSEKAKALALYLAFALDKMVDYNSRQCSWDSSRSKIRSTFDKHNFNFKWSFAEFDGAHALAPWAVNNAVVNHKKISALMSQRESLFSDARKSTARVIRGSATDLPLEDSSMDAIVTDPPYYDNVMYAEISDFFYVWLKRALRDTWPQFVDLVLTDKASEAVANPAIFKDVATATRKKGRSAKTGKTAVELADGRYEELLRQSFKESHRVLKERGALTVMFTHKRIDAWDTLGAALLDAGFSINASWPVHTESEHSTHQAKKNAAQSTIFLACRKRMNSEPAYWADIRHEVERAAEEAATRFAAEGMTGVDLTIATYGPVLSVLSERWPVYTGKLDDEGNPEVLRPDAALDLAREKVASLKKRQLLGGRDIDFDRVTDWYLLAWNDFAAAEFPYDEARKLSIATHLDLDDLAKRRKVVRQSSGSVTLLTPTQRATAGGLDPDAGEYDSWIDRLHALMLIYDSEGLGAAKAWLNRTRLADDPTFTAVFRAALHAIPRVKDKGDFARPEARILDSLRTALFDHVEAPADESDLAALDDQQDVLFDV</sequence>
<dbReference type="SUPFAM" id="SSF53335">
    <property type="entry name" value="S-adenosyl-L-methionine-dependent methyltransferases"/>
    <property type="match status" value="2"/>
</dbReference>
<dbReference type="InterPro" id="IPR009537">
    <property type="entry name" value="DUF1156"/>
</dbReference>
<evidence type="ECO:0000256" key="1">
    <source>
        <dbReference type="SAM" id="MobiDB-lite"/>
    </source>
</evidence>